<dbReference type="Pfam" id="PF14881">
    <property type="entry name" value="Tubulin_3"/>
    <property type="match status" value="1"/>
</dbReference>
<dbReference type="PANTHER" id="PTHR13391">
    <property type="entry name" value="MITOCHONDRIAL DISTRIBUTION REGULATOR MISATO"/>
    <property type="match status" value="1"/>
</dbReference>
<evidence type="ECO:0000259" key="6">
    <source>
        <dbReference type="Pfam" id="PF10644"/>
    </source>
</evidence>
<evidence type="ECO:0000256" key="1">
    <source>
        <dbReference type="ARBA" id="ARBA00003757"/>
    </source>
</evidence>
<keyword evidence="4" id="KW-0496">Mitochondrion</keyword>
<comment type="function">
    <text evidence="1">Involved in the partitioning of the mitochondrial organelle and mitochondrial DNA (mtDNA) inheritance.</text>
</comment>
<comment type="similarity">
    <text evidence="3">Belongs to the misato family.</text>
</comment>
<protein>
    <submittedName>
        <fullName evidence="8">Tubulin nucleotide-binding domain-like protein</fullName>
    </submittedName>
</protein>
<name>A0A4T0RD22_9BASI</name>
<dbReference type="InterPro" id="IPR036525">
    <property type="entry name" value="Tubulin/FtsZ_GTPase_sf"/>
</dbReference>
<sequence length="529" mass="60331">MHEIVHLSFGNSSAYSTVQYFNQQEFYFSQEDADQQPIDHDVSYRVGEGYDGSETYVPRLLLYDLKSNFGSIKRVNELYEQDRERDSTFDSVSGFVDVSFSIGLTQCRQQIEYHQQPIGQKSRYQEQLDKGEDPAAPTNDEVRSWTDFNRSYFHPRSIHQIPSFVQSGSTLMEDTGGLVGFDGFELGQDVYQDYEREHYSFDEDLRHFAEECDLLQGFHVNADISDAWSGFSSAYLEEVRETYAKTPIMVFGHERDHLAPWKASRKYEDIEDDVKHPLSSVLKMNEMLALSRLEAVCDMVIPLSCPTTWRNDYNLKLDSLFVSSSILNPHIDATSLPLKLFNGGTNIQQLSSQLNWRGGTKIVSLCGAVGGTLDAFDYSGINSSKENDVFAQMDVVRPPYKPNQEKLEEKLDSRTKLRHPLISRYWIDKPAYALHPSHSKDIYKDDDLSTLSTLLTSDAVRSKVEEHGKLAESFPFKYGGLGSGLSRDEMIELAEQFWRIHSSYNSDPQFGELDLSDSLGSEGEYELDD</sequence>
<evidence type="ECO:0000313" key="8">
    <source>
        <dbReference type="EMBL" id="TIC32947.1"/>
    </source>
</evidence>
<comment type="caution">
    <text evidence="8">The sequence shown here is derived from an EMBL/GenBank/DDBJ whole genome shotgun (WGS) entry which is preliminary data.</text>
</comment>
<gene>
    <name evidence="8" type="ORF">E3Q10_00894</name>
</gene>
<evidence type="ECO:0000256" key="3">
    <source>
        <dbReference type="ARBA" id="ARBA00008507"/>
    </source>
</evidence>
<feature type="compositionally biased region" description="Basic and acidic residues" evidence="5">
    <location>
        <begin position="123"/>
        <end position="133"/>
    </location>
</feature>
<comment type="subcellular location">
    <subcellularLocation>
        <location evidence="2">Mitochondrion</location>
    </subcellularLocation>
</comment>
<dbReference type="AlphaFoldDB" id="A0A4T0RD22"/>
<feature type="domain" description="Misato Segment II tubulin-like" evidence="6">
    <location>
        <begin position="2"/>
        <end position="130"/>
    </location>
</feature>
<evidence type="ECO:0000256" key="4">
    <source>
        <dbReference type="ARBA" id="ARBA00023128"/>
    </source>
</evidence>
<dbReference type="InterPro" id="IPR019605">
    <property type="entry name" value="Misato_II_tubulin-like"/>
</dbReference>
<dbReference type="EMBL" id="SPRO01000006">
    <property type="protein sequence ID" value="TIC32947.1"/>
    <property type="molecule type" value="Genomic_DNA"/>
</dbReference>
<reference evidence="8 9" key="1">
    <citation type="submission" date="2019-03" db="EMBL/GenBank/DDBJ databases">
        <title>Sequencing 25 genomes of Wallemia mellicola.</title>
        <authorList>
            <person name="Gostincar C."/>
        </authorList>
    </citation>
    <scope>NUCLEOTIDE SEQUENCE [LARGE SCALE GENOMIC DNA]</scope>
    <source>
        <strain evidence="8 9">EXF-8738</strain>
    </source>
</reference>
<evidence type="ECO:0000256" key="2">
    <source>
        <dbReference type="ARBA" id="ARBA00004173"/>
    </source>
</evidence>
<dbReference type="Gene3D" id="3.40.50.1440">
    <property type="entry name" value="Tubulin/FtsZ, GTPase domain"/>
    <property type="match status" value="1"/>
</dbReference>
<accession>A0A4T0RD22</accession>
<feature type="region of interest" description="Disordered" evidence="5">
    <location>
        <begin position="116"/>
        <end position="141"/>
    </location>
</feature>
<dbReference type="Proteomes" id="UP000305647">
    <property type="component" value="Unassembled WGS sequence"/>
</dbReference>
<proteinExistence type="inferred from homology"/>
<evidence type="ECO:0000313" key="9">
    <source>
        <dbReference type="Proteomes" id="UP000305647"/>
    </source>
</evidence>
<evidence type="ECO:0000256" key="5">
    <source>
        <dbReference type="SAM" id="MobiDB-lite"/>
    </source>
</evidence>
<feature type="region of interest" description="Disordered" evidence="5">
    <location>
        <begin position="506"/>
        <end position="529"/>
    </location>
</feature>
<feature type="domain" description="DML1/Misato tubulin" evidence="7">
    <location>
        <begin position="136"/>
        <end position="339"/>
    </location>
</feature>
<organism evidence="8 9">
    <name type="scientific">Wallemia mellicola</name>
    <dbReference type="NCBI Taxonomy" id="1708541"/>
    <lineage>
        <taxon>Eukaryota</taxon>
        <taxon>Fungi</taxon>
        <taxon>Dikarya</taxon>
        <taxon>Basidiomycota</taxon>
        <taxon>Wallemiomycotina</taxon>
        <taxon>Wallemiomycetes</taxon>
        <taxon>Wallemiales</taxon>
        <taxon>Wallemiaceae</taxon>
        <taxon>Wallemia</taxon>
    </lineage>
</organism>
<dbReference type="Pfam" id="PF10644">
    <property type="entry name" value="Misat_Tub_SegII"/>
    <property type="match status" value="1"/>
</dbReference>
<evidence type="ECO:0000259" key="7">
    <source>
        <dbReference type="Pfam" id="PF14881"/>
    </source>
</evidence>
<dbReference type="GO" id="GO:0007005">
    <property type="term" value="P:mitochondrion organization"/>
    <property type="evidence" value="ECO:0007669"/>
    <property type="project" value="InterPro"/>
</dbReference>
<dbReference type="PANTHER" id="PTHR13391:SF0">
    <property type="entry name" value="PROTEIN MISATO HOMOLOG 1"/>
    <property type="match status" value="1"/>
</dbReference>
<dbReference type="SUPFAM" id="SSF52490">
    <property type="entry name" value="Tubulin nucleotide-binding domain-like"/>
    <property type="match status" value="1"/>
</dbReference>
<dbReference type="GO" id="GO:0005739">
    <property type="term" value="C:mitochondrion"/>
    <property type="evidence" value="ECO:0007669"/>
    <property type="project" value="UniProtKB-SubCell"/>
</dbReference>
<dbReference type="InterPro" id="IPR029209">
    <property type="entry name" value="DML1/Misato_tubulin"/>
</dbReference>
<dbReference type="InterPro" id="IPR049942">
    <property type="entry name" value="DML1/Misato"/>
</dbReference>